<feature type="transmembrane region" description="Helical" evidence="6">
    <location>
        <begin position="44"/>
        <end position="65"/>
    </location>
</feature>
<proteinExistence type="inferred from homology"/>
<reference evidence="9" key="1">
    <citation type="submission" date="2020-02" db="EMBL/GenBank/DDBJ databases">
        <authorList>
            <person name="Meier V. D."/>
        </authorList>
    </citation>
    <scope>NUCLEOTIDE SEQUENCE</scope>
    <source>
        <strain evidence="9">AVDCRST_MAG25</strain>
    </source>
</reference>
<feature type="transmembrane region" description="Helical" evidence="6">
    <location>
        <begin position="196"/>
        <end position="229"/>
    </location>
</feature>
<keyword evidence="5 6" id="KW-0472">Membrane</keyword>
<evidence type="ECO:0000256" key="4">
    <source>
        <dbReference type="ARBA" id="ARBA00022989"/>
    </source>
</evidence>
<keyword evidence="4 6" id="KW-1133">Transmembrane helix</keyword>
<gene>
    <name evidence="9" type="ORF">AVDCRST_MAG25-2078</name>
</gene>
<dbReference type="SUPFAM" id="SSF161098">
    <property type="entry name" value="MetI-like"/>
    <property type="match status" value="1"/>
</dbReference>
<dbReference type="Gene3D" id="1.10.3720.10">
    <property type="entry name" value="MetI-like"/>
    <property type="match status" value="1"/>
</dbReference>
<dbReference type="AlphaFoldDB" id="A0A6J4RPA7"/>
<dbReference type="EMBL" id="CADCVI010000127">
    <property type="protein sequence ID" value="CAA9471466.1"/>
    <property type="molecule type" value="Genomic_DNA"/>
</dbReference>
<comment type="subcellular location">
    <subcellularLocation>
        <location evidence="6">Cell membrane</location>
        <topology evidence="6">Multi-pass membrane protein</topology>
    </subcellularLocation>
    <subcellularLocation>
        <location evidence="1">Membrane</location>
        <topology evidence="1">Multi-pass membrane protein</topology>
    </subcellularLocation>
</comment>
<evidence type="ECO:0000256" key="6">
    <source>
        <dbReference type="RuleBase" id="RU363032"/>
    </source>
</evidence>
<dbReference type="GO" id="GO:0005886">
    <property type="term" value="C:plasma membrane"/>
    <property type="evidence" value="ECO:0007669"/>
    <property type="project" value="UniProtKB-SubCell"/>
</dbReference>
<keyword evidence="2 6" id="KW-0813">Transport</keyword>
<dbReference type="InterPro" id="IPR035906">
    <property type="entry name" value="MetI-like_sf"/>
</dbReference>
<dbReference type="PANTHER" id="PTHR30177">
    <property type="entry name" value="GLYCINE BETAINE/L-PROLINE TRANSPORT SYSTEM PERMEASE PROTEIN PROW"/>
    <property type="match status" value="1"/>
</dbReference>
<dbReference type="InterPro" id="IPR000515">
    <property type="entry name" value="MetI-like"/>
</dbReference>
<feature type="transmembrane region" description="Helical" evidence="6">
    <location>
        <begin position="154"/>
        <end position="175"/>
    </location>
</feature>
<keyword evidence="3 6" id="KW-0812">Transmembrane</keyword>
<dbReference type="GO" id="GO:0031460">
    <property type="term" value="P:glycine betaine transport"/>
    <property type="evidence" value="ECO:0007669"/>
    <property type="project" value="TreeGrafter"/>
</dbReference>
<sequence>MRSPQKQQDTPLAGVSQPGAAVPDLPLAADGTTGHKGPSRAWKLARYLTMPLILALVCAGLYLWVGSLELDSIERRSLNAEVITSRLFRHLQITVVATLVVVVLAVAAGVMLTRPALRWMTPYVTAVGSTGQAIPAIGVLVLIVLLLGESGFRVAVFGLVLYAFLPILTNTMVGIQQVDRATVESARGMGMTKKAVLFRIELPLAVPIMLAGIRTALIIVVGTATLATFINAGGMGDIINTGIKTSRESILITGSVLTAVLALGIDYLAGIAEDVLKPRGL</sequence>
<name>A0A6J4RPA7_9ACTN</name>
<comment type="similarity">
    <text evidence="6">Belongs to the binding-protein-dependent transport system permease family.</text>
</comment>
<feature type="compositionally biased region" description="Polar residues" evidence="7">
    <location>
        <begin position="1"/>
        <end position="10"/>
    </location>
</feature>
<dbReference type="PANTHER" id="PTHR30177:SF4">
    <property type="entry name" value="OSMOPROTECTANT IMPORT PERMEASE PROTEIN OSMW"/>
    <property type="match status" value="1"/>
</dbReference>
<feature type="domain" description="ABC transmembrane type-1" evidence="8">
    <location>
        <begin position="87"/>
        <end position="269"/>
    </location>
</feature>
<dbReference type="Pfam" id="PF00528">
    <property type="entry name" value="BPD_transp_1"/>
    <property type="match status" value="1"/>
</dbReference>
<protein>
    <submittedName>
        <fullName evidence="9">ABC transporter, permease protein (Cluster 13, osmolytes)</fullName>
    </submittedName>
</protein>
<evidence type="ECO:0000256" key="3">
    <source>
        <dbReference type="ARBA" id="ARBA00022692"/>
    </source>
</evidence>
<organism evidence="9">
    <name type="scientific">uncultured Rubrobacteraceae bacterium</name>
    <dbReference type="NCBI Taxonomy" id="349277"/>
    <lineage>
        <taxon>Bacteria</taxon>
        <taxon>Bacillati</taxon>
        <taxon>Actinomycetota</taxon>
        <taxon>Rubrobacteria</taxon>
        <taxon>Rubrobacterales</taxon>
        <taxon>Rubrobacteraceae</taxon>
        <taxon>environmental samples</taxon>
    </lineage>
</organism>
<feature type="transmembrane region" description="Helical" evidence="6">
    <location>
        <begin position="124"/>
        <end position="148"/>
    </location>
</feature>
<evidence type="ECO:0000313" key="9">
    <source>
        <dbReference type="EMBL" id="CAA9471466.1"/>
    </source>
</evidence>
<evidence type="ECO:0000256" key="1">
    <source>
        <dbReference type="ARBA" id="ARBA00004141"/>
    </source>
</evidence>
<evidence type="ECO:0000256" key="2">
    <source>
        <dbReference type="ARBA" id="ARBA00022448"/>
    </source>
</evidence>
<dbReference type="GO" id="GO:0055085">
    <property type="term" value="P:transmembrane transport"/>
    <property type="evidence" value="ECO:0007669"/>
    <property type="project" value="InterPro"/>
</dbReference>
<evidence type="ECO:0000256" key="5">
    <source>
        <dbReference type="ARBA" id="ARBA00023136"/>
    </source>
</evidence>
<evidence type="ECO:0000259" key="8">
    <source>
        <dbReference type="PROSITE" id="PS50928"/>
    </source>
</evidence>
<feature type="region of interest" description="Disordered" evidence="7">
    <location>
        <begin position="1"/>
        <end position="20"/>
    </location>
</feature>
<accession>A0A6J4RPA7</accession>
<dbReference type="CDD" id="cd06261">
    <property type="entry name" value="TM_PBP2"/>
    <property type="match status" value="1"/>
</dbReference>
<evidence type="ECO:0000256" key="7">
    <source>
        <dbReference type="SAM" id="MobiDB-lite"/>
    </source>
</evidence>
<feature type="transmembrane region" description="Helical" evidence="6">
    <location>
        <begin position="91"/>
        <end position="112"/>
    </location>
</feature>
<feature type="transmembrane region" description="Helical" evidence="6">
    <location>
        <begin position="249"/>
        <end position="269"/>
    </location>
</feature>
<dbReference type="PROSITE" id="PS50928">
    <property type="entry name" value="ABC_TM1"/>
    <property type="match status" value="1"/>
</dbReference>
<dbReference type="InterPro" id="IPR051204">
    <property type="entry name" value="ABC_transp_perm/SBD"/>
</dbReference>